<dbReference type="EnsemblProtists" id="EOD19333">
    <property type="protein sequence ID" value="EOD19333"/>
    <property type="gene ID" value="EMIHUDRAFT_470091"/>
</dbReference>
<dbReference type="RefSeq" id="XP_005771762.1">
    <property type="nucleotide sequence ID" value="XM_005771705.1"/>
</dbReference>
<dbReference type="HOGENOM" id="CLU_006332_4_1_1"/>
<evidence type="ECO:0000256" key="4">
    <source>
        <dbReference type="ARBA" id="ARBA00023180"/>
    </source>
</evidence>
<dbReference type="SUPFAM" id="SSF53649">
    <property type="entry name" value="Alkaline phosphatase-like"/>
    <property type="match status" value="1"/>
</dbReference>
<reference evidence="7" key="2">
    <citation type="submission" date="2024-10" db="UniProtKB">
        <authorList>
            <consortium name="EnsemblProtists"/>
        </authorList>
    </citation>
    <scope>IDENTIFICATION</scope>
</reference>
<comment type="similarity">
    <text evidence="1">Belongs to the sulfatase family.</text>
</comment>
<dbReference type="InterPro" id="IPR024607">
    <property type="entry name" value="Sulfatase_CS"/>
</dbReference>
<dbReference type="GeneID" id="17264879"/>
<dbReference type="eggNOG" id="KOG3731">
    <property type="taxonomic scope" value="Eukaryota"/>
</dbReference>
<proteinExistence type="inferred from homology"/>
<dbReference type="PROSITE" id="PS00523">
    <property type="entry name" value="SULFATASE_1"/>
    <property type="match status" value="1"/>
</dbReference>
<dbReference type="InterPro" id="IPR017850">
    <property type="entry name" value="Alkaline_phosphatase_core_sf"/>
</dbReference>
<reference evidence="8" key="1">
    <citation type="journal article" date="2013" name="Nature">
        <title>Pan genome of the phytoplankton Emiliania underpins its global distribution.</title>
        <authorList>
            <person name="Read B.A."/>
            <person name="Kegel J."/>
            <person name="Klute M.J."/>
            <person name="Kuo A."/>
            <person name="Lefebvre S.C."/>
            <person name="Maumus F."/>
            <person name="Mayer C."/>
            <person name="Miller J."/>
            <person name="Monier A."/>
            <person name="Salamov A."/>
            <person name="Young J."/>
            <person name="Aguilar M."/>
            <person name="Claverie J.M."/>
            <person name="Frickenhaus S."/>
            <person name="Gonzalez K."/>
            <person name="Herman E.K."/>
            <person name="Lin Y.C."/>
            <person name="Napier J."/>
            <person name="Ogata H."/>
            <person name="Sarno A.F."/>
            <person name="Shmutz J."/>
            <person name="Schroeder D."/>
            <person name="de Vargas C."/>
            <person name="Verret F."/>
            <person name="von Dassow P."/>
            <person name="Valentin K."/>
            <person name="Van de Peer Y."/>
            <person name="Wheeler G."/>
            <person name="Dacks J.B."/>
            <person name="Delwiche C.F."/>
            <person name="Dyhrman S.T."/>
            <person name="Glockner G."/>
            <person name="John U."/>
            <person name="Richards T."/>
            <person name="Worden A.Z."/>
            <person name="Zhang X."/>
            <person name="Grigoriev I.V."/>
            <person name="Allen A.E."/>
            <person name="Bidle K."/>
            <person name="Borodovsky M."/>
            <person name="Bowler C."/>
            <person name="Brownlee C."/>
            <person name="Cock J.M."/>
            <person name="Elias M."/>
            <person name="Gladyshev V.N."/>
            <person name="Groth M."/>
            <person name="Guda C."/>
            <person name="Hadaegh A."/>
            <person name="Iglesias-Rodriguez M.D."/>
            <person name="Jenkins J."/>
            <person name="Jones B.M."/>
            <person name="Lawson T."/>
            <person name="Leese F."/>
            <person name="Lindquist E."/>
            <person name="Lobanov A."/>
            <person name="Lomsadze A."/>
            <person name="Malik S.B."/>
            <person name="Marsh M.E."/>
            <person name="Mackinder L."/>
            <person name="Mock T."/>
            <person name="Mueller-Roeber B."/>
            <person name="Pagarete A."/>
            <person name="Parker M."/>
            <person name="Probert I."/>
            <person name="Quesneville H."/>
            <person name="Raines C."/>
            <person name="Rensing S.A."/>
            <person name="Riano-Pachon D.M."/>
            <person name="Richier S."/>
            <person name="Rokitta S."/>
            <person name="Shiraiwa Y."/>
            <person name="Soanes D.M."/>
            <person name="van der Giezen M."/>
            <person name="Wahlund T.M."/>
            <person name="Williams B."/>
            <person name="Wilson W."/>
            <person name="Wolfe G."/>
            <person name="Wurch L.L."/>
        </authorList>
    </citation>
    <scope>NUCLEOTIDE SEQUENCE</scope>
</reference>
<dbReference type="Pfam" id="PF00884">
    <property type="entry name" value="Sulfatase"/>
    <property type="match status" value="1"/>
</dbReference>
<protein>
    <recommendedName>
        <fullName evidence="6">Sulfatase N-terminal domain-containing protein</fullName>
    </recommendedName>
</protein>
<keyword evidence="8" id="KW-1185">Reference proteome</keyword>
<evidence type="ECO:0000313" key="7">
    <source>
        <dbReference type="EnsemblProtists" id="EOD19333"/>
    </source>
</evidence>
<sequence>MAVLTSLPNAASVSATLAGKPNIVLFLQDDQDFLEGRASLRPLPKALSLIGDRGAFAENWFVHTPVCCPSRAELLTGRYFHNLRMPSGGGGGCMHVQTGVAGREDKANAHSFAKHLVREAGYTAGWFGKHLNACPHEPPPGYDCPTCRWFANGGAEDTEPGGYLGCSFSDFAGGVPSNGTYSRNGTYRSWRPGAPTAGGLRLPQHGGYVTSIIANLSLEWLQTVGGSRAPRDADGALLTPFVLTVAPKAPHYPATPAPWYEEGTWVDEERVRAPRTASFGVAPSRLADHHGMIAGQGPLLPHEALLSVDDAIAAVAASLESLRLWRWTYFFVTSDHGYNLGQHNLPSCKLSVYDHSIRVPMLLRGPGVSPQSFAEVGSNVDLAPTFLSLAGLDPPSAPGPPMDGVSLLPWLLAAAAPADLPAATRQHTSRGGSPDAAFPRAFREPSSRKQLAREAVEFFSLGNLTVCGGGTPNGSAAGAPPAAAAPHAIRGSTCQGDRDDTQGYCHMPCPHTRTGAMPLNATCDLRACTNATCCGASGTEFSSLEGMRCGAGHPPGSLPFNTSLDPGHRCDCTETNTYRALRFVDPGGHGDLLYAEFTRLSDYNFTAADIFVEIFNLATDPGQLHNLAPRTSAADLAFYRETAQRQFRCSGQECVDLGRAATRPTMKW</sequence>
<feature type="domain" description="Sulfatase N-terminal" evidence="6">
    <location>
        <begin position="21"/>
        <end position="391"/>
    </location>
</feature>
<dbReference type="InterPro" id="IPR000917">
    <property type="entry name" value="Sulfatase_N"/>
</dbReference>
<dbReference type="KEGG" id="ehx:EMIHUDRAFT_470091"/>
<dbReference type="Proteomes" id="UP000013827">
    <property type="component" value="Unassembled WGS sequence"/>
</dbReference>
<keyword evidence="4" id="KW-0325">Glycoprotein</keyword>
<dbReference type="PANTHER" id="PTHR43108">
    <property type="entry name" value="N-ACETYLGLUCOSAMINE-6-SULFATASE FAMILY MEMBER"/>
    <property type="match status" value="1"/>
</dbReference>
<dbReference type="PaxDb" id="2903-EOD19333"/>
<evidence type="ECO:0000256" key="5">
    <source>
        <dbReference type="SAM" id="MobiDB-lite"/>
    </source>
</evidence>
<name>A0A0D3J748_EMIH1</name>
<accession>A0A0D3J748</accession>
<evidence type="ECO:0000259" key="6">
    <source>
        <dbReference type="Pfam" id="PF00884"/>
    </source>
</evidence>
<dbReference type="AlphaFoldDB" id="A0A0D3J748"/>
<feature type="region of interest" description="Disordered" evidence="5">
    <location>
        <begin position="422"/>
        <end position="446"/>
    </location>
</feature>
<evidence type="ECO:0000313" key="8">
    <source>
        <dbReference type="Proteomes" id="UP000013827"/>
    </source>
</evidence>
<evidence type="ECO:0000256" key="3">
    <source>
        <dbReference type="ARBA" id="ARBA00022801"/>
    </source>
</evidence>
<dbReference type="STRING" id="2903.R1C9H7"/>
<organism evidence="7 8">
    <name type="scientific">Emiliania huxleyi (strain CCMP1516)</name>
    <dbReference type="NCBI Taxonomy" id="280463"/>
    <lineage>
        <taxon>Eukaryota</taxon>
        <taxon>Haptista</taxon>
        <taxon>Haptophyta</taxon>
        <taxon>Prymnesiophyceae</taxon>
        <taxon>Isochrysidales</taxon>
        <taxon>Noelaerhabdaceae</taxon>
        <taxon>Emiliania</taxon>
    </lineage>
</organism>
<evidence type="ECO:0000256" key="2">
    <source>
        <dbReference type="ARBA" id="ARBA00022729"/>
    </source>
</evidence>
<keyword evidence="3" id="KW-0378">Hydrolase</keyword>
<dbReference type="Gene3D" id="3.40.720.10">
    <property type="entry name" value="Alkaline Phosphatase, subunit A"/>
    <property type="match status" value="1"/>
</dbReference>
<dbReference type="GO" id="GO:0008449">
    <property type="term" value="F:N-acetylglucosamine-6-sulfatase activity"/>
    <property type="evidence" value="ECO:0007669"/>
    <property type="project" value="TreeGrafter"/>
</dbReference>
<evidence type="ECO:0000256" key="1">
    <source>
        <dbReference type="ARBA" id="ARBA00008779"/>
    </source>
</evidence>
<dbReference type="GO" id="GO:0005539">
    <property type="term" value="F:glycosaminoglycan binding"/>
    <property type="evidence" value="ECO:0007669"/>
    <property type="project" value="TreeGrafter"/>
</dbReference>
<keyword evidence="2" id="KW-0732">Signal</keyword>
<dbReference type="PANTHER" id="PTHR43108:SF8">
    <property type="entry name" value="SD21168P"/>
    <property type="match status" value="1"/>
</dbReference>